<dbReference type="Proteomes" id="UP000679950">
    <property type="component" value="Unassembled WGS sequence"/>
</dbReference>
<keyword evidence="1" id="KW-0812">Transmembrane</keyword>
<name>A0ABQ4KN92_9BACI</name>
<organism evidence="2 3">
    <name type="scientific">Lederbergia ruris</name>
    <dbReference type="NCBI Taxonomy" id="217495"/>
    <lineage>
        <taxon>Bacteria</taxon>
        <taxon>Bacillati</taxon>
        <taxon>Bacillota</taxon>
        <taxon>Bacilli</taxon>
        <taxon>Bacillales</taxon>
        <taxon>Bacillaceae</taxon>
        <taxon>Lederbergia</taxon>
    </lineage>
</organism>
<keyword evidence="3" id="KW-1185">Reference proteome</keyword>
<feature type="transmembrane region" description="Helical" evidence="1">
    <location>
        <begin position="6"/>
        <end position="28"/>
    </location>
</feature>
<evidence type="ECO:0000313" key="2">
    <source>
        <dbReference type="EMBL" id="GIN59362.1"/>
    </source>
</evidence>
<accession>A0ABQ4KN92</accession>
<sequence length="57" mass="7193">MRTRKVRLFVYFGLTIMTYTSQMLNNYLKKQFTNLQIREKLYFQFINWTQFKLLFLL</sequence>
<reference evidence="2 3" key="1">
    <citation type="submission" date="2021-03" db="EMBL/GenBank/DDBJ databases">
        <title>Antimicrobial resistance genes in bacteria isolated from Japanese honey, and their potential for conferring macrolide and lincosamide resistance in the American foulbrood pathogen Paenibacillus larvae.</title>
        <authorList>
            <person name="Okamoto M."/>
            <person name="Kumagai M."/>
            <person name="Kanamori H."/>
            <person name="Takamatsu D."/>
        </authorList>
    </citation>
    <scope>NUCLEOTIDE SEQUENCE [LARGE SCALE GENOMIC DNA]</scope>
    <source>
        <strain evidence="2 3">J8TS2</strain>
    </source>
</reference>
<evidence type="ECO:0000256" key="1">
    <source>
        <dbReference type="SAM" id="Phobius"/>
    </source>
</evidence>
<keyword evidence="1" id="KW-1133">Transmembrane helix</keyword>
<dbReference type="EMBL" id="BORB01000042">
    <property type="protein sequence ID" value="GIN59362.1"/>
    <property type="molecule type" value="Genomic_DNA"/>
</dbReference>
<protein>
    <submittedName>
        <fullName evidence="2">Uncharacterized protein</fullName>
    </submittedName>
</protein>
<proteinExistence type="predicted"/>
<gene>
    <name evidence="2" type="ORF">J8TS2_36810</name>
</gene>
<evidence type="ECO:0000313" key="3">
    <source>
        <dbReference type="Proteomes" id="UP000679950"/>
    </source>
</evidence>
<comment type="caution">
    <text evidence="2">The sequence shown here is derived from an EMBL/GenBank/DDBJ whole genome shotgun (WGS) entry which is preliminary data.</text>
</comment>
<keyword evidence="1" id="KW-0472">Membrane</keyword>